<dbReference type="VEuPathDB" id="FungiDB:VP01_8865g1"/>
<dbReference type="EMBL" id="LAVV01014454">
    <property type="protein sequence ID" value="KNZ44756.1"/>
    <property type="molecule type" value="Genomic_DNA"/>
</dbReference>
<feature type="region of interest" description="Disordered" evidence="1">
    <location>
        <begin position="1"/>
        <end position="36"/>
    </location>
</feature>
<keyword evidence="3" id="KW-1185">Reference proteome</keyword>
<accession>A0A0L6U8B6</accession>
<feature type="compositionally biased region" description="Low complexity" evidence="1">
    <location>
        <begin position="10"/>
        <end position="21"/>
    </location>
</feature>
<proteinExistence type="predicted"/>
<protein>
    <submittedName>
        <fullName evidence="2">Uncharacterized protein</fullName>
    </submittedName>
</protein>
<reference evidence="2 3" key="1">
    <citation type="submission" date="2015-08" db="EMBL/GenBank/DDBJ databases">
        <title>Next Generation Sequencing and Analysis of the Genome of Puccinia sorghi L Schw, the Causal Agent of Maize Common Rust.</title>
        <authorList>
            <person name="Rochi L."/>
            <person name="Burguener G."/>
            <person name="Darino M."/>
            <person name="Turjanski A."/>
            <person name="Kreff E."/>
            <person name="Dieguez M.J."/>
            <person name="Sacco F."/>
        </authorList>
    </citation>
    <scope>NUCLEOTIDE SEQUENCE [LARGE SCALE GENOMIC DNA]</scope>
    <source>
        <strain evidence="2 3">RO10H11247</strain>
    </source>
</reference>
<sequence length="96" mass="10605">MHTKPTQLCSISNPNVSSVDSSPPPSLISSQEQPAPLKDHIGSITVADDHDSLEDHQLAPELLQKALEQYNDLDAYLDTLKADATKKRKNKKKQKT</sequence>
<name>A0A0L6U8B6_9BASI</name>
<organism evidence="2 3">
    <name type="scientific">Puccinia sorghi</name>
    <dbReference type="NCBI Taxonomy" id="27349"/>
    <lineage>
        <taxon>Eukaryota</taxon>
        <taxon>Fungi</taxon>
        <taxon>Dikarya</taxon>
        <taxon>Basidiomycota</taxon>
        <taxon>Pucciniomycotina</taxon>
        <taxon>Pucciniomycetes</taxon>
        <taxon>Pucciniales</taxon>
        <taxon>Pucciniaceae</taxon>
        <taxon>Puccinia</taxon>
    </lineage>
</organism>
<evidence type="ECO:0000313" key="2">
    <source>
        <dbReference type="EMBL" id="KNZ44756.1"/>
    </source>
</evidence>
<dbReference type="Proteomes" id="UP000037035">
    <property type="component" value="Unassembled WGS sequence"/>
</dbReference>
<evidence type="ECO:0000256" key="1">
    <source>
        <dbReference type="SAM" id="MobiDB-lite"/>
    </source>
</evidence>
<dbReference type="OrthoDB" id="10568209at2759"/>
<evidence type="ECO:0000313" key="3">
    <source>
        <dbReference type="Proteomes" id="UP000037035"/>
    </source>
</evidence>
<gene>
    <name evidence="2" type="ORF">VP01_8865g1</name>
</gene>
<comment type="caution">
    <text evidence="2">The sequence shown here is derived from an EMBL/GenBank/DDBJ whole genome shotgun (WGS) entry which is preliminary data.</text>
</comment>
<dbReference type="AlphaFoldDB" id="A0A0L6U8B6"/>